<dbReference type="InterPro" id="IPR038765">
    <property type="entry name" value="Papain-like_cys_pep_sf"/>
</dbReference>
<sequence length="386" mass="44033">MKKIFLSLLVGVSVSTFAQEDLINSLKNNKSSINGFVFTPVKVNDATSVKNQGRSGTCWSYSGNSFLESEMLKKGKPAVDLAEIYTARNTYIDKAKNYVRMHGNVSWGDGGELHDVMNSYRKYGALPQEVYDGLNEGQKLNDFGEMQSALKAYLDAIIKNKKLSKNWLKGFTAILDAYLGKVPEKFTYKGKTYTPKTFAKEVVGLDPNDYIEMVSLNDEPKFEYVFFPVPDNWSFDYAYNIPMDDITKVIDYAIEKGYTVGWATDVSEKYFSWVNGVAYVPEKRYEDMSDKERQNMFSTPPTKEREITPEMRQEAFDNYETTDDHGMHIVGLAKDQNGKEYYIVKNSWGMSNDYQGYLYVSKNYVKYKTTAILVNKAGVPKSILKK</sequence>
<keyword evidence="3 4" id="KW-0788">Thiol protease</keyword>
<keyword evidence="2 4" id="KW-0378">Hydrolase</keyword>
<dbReference type="RefSeq" id="WP_014791072.1">
    <property type="nucleotide sequence ID" value="NC_018016.1"/>
</dbReference>
<evidence type="ECO:0000256" key="1">
    <source>
        <dbReference type="ARBA" id="ARBA00022670"/>
    </source>
</evidence>
<gene>
    <name evidence="7" type="ordered locus">Ornrh_1332</name>
</gene>
<dbReference type="GeneID" id="97257989"/>
<accession>I4A0M3</accession>
<dbReference type="InterPro" id="IPR004134">
    <property type="entry name" value="Peptidase_C1B"/>
</dbReference>
<dbReference type="GeneID" id="71568870"/>
<feature type="active site" evidence="5">
    <location>
        <position position="325"/>
    </location>
</feature>
<dbReference type="PANTHER" id="PTHR10363:SF2">
    <property type="entry name" value="BLEOMYCIN HYDROLASE"/>
    <property type="match status" value="1"/>
</dbReference>
<dbReference type="Pfam" id="PF03051">
    <property type="entry name" value="Peptidase_C1_2"/>
    <property type="match status" value="1"/>
</dbReference>
<dbReference type="PANTHER" id="PTHR10363">
    <property type="entry name" value="BLEOMYCIN HYDROLASE"/>
    <property type="match status" value="1"/>
</dbReference>
<dbReference type="PATRIC" id="fig|867902.3.peg.1304"/>
<keyword evidence="8" id="KW-1185">Reference proteome</keyword>
<evidence type="ECO:0000256" key="4">
    <source>
        <dbReference type="PIRNR" id="PIRNR005700"/>
    </source>
</evidence>
<feature type="active site" evidence="5">
    <location>
        <position position="58"/>
    </location>
</feature>
<keyword evidence="6" id="KW-0732">Signal</keyword>
<dbReference type="Proteomes" id="UP000006051">
    <property type="component" value="Chromosome"/>
</dbReference>
<keyword evidence="4 7" id="KW-0031">Aminopeptidase</keyword>
<dbReference type="HOGENOM" id="CLU_056707_1_0_10"/>
<dbReference type="PROSITE" id="PS00139">
    <property type="entry name" value="THIOL_PROTEASE_CYS"/>
    <property type="match status" value="1"/>
</dbReference>
<dbReference type="GO" id="GO:0006508">
    <property type="term" value="P:proteolysis"/>
    <property type="evidence" value="ECO:0007669"/>
    <property type="project" value="UniProtKB-KW"/>
</dbReference>
<dbReference type="AlphaFoldDB" id="I4A0M3"/>
<protein>
    <recommendedName>
        <fullName evidence="4">Aminopeptidase</fullName>
    </recommendedName>
</protein>
<evidence type="ECO:0000313" key="8">
    <source>
        <dbReference type="Proteomes" id="UP000006051"/>
    </source>
</evidence>
<dbReference type="EMBL" id="CP003283">
    <property type="protein sequence ID" value="AFL97507.1"/>
    <property type="molecule type" value="Genomic_DNA"/>
</dbReference>
<dbReference type="GO" id="GO:0009636">
    <property type="term" value="P:response to toxic substance"/>
    <property type="evidence" value="ECO:0007669"/>
    <property type="project" value="TreeGrafter"/>
</dbReference>
<dbReference type="GO" id="GO:0070005">
    <property type="term" value="F:cysteine-type aminopeptidase activity"/>
    <property type="evidence" value="ECO:0007669"/>
    <property type="project" value="InterPro"/>
</dbReference>
<reference evidence="7 8" key="1">
    <citation type="submission" date="2012-06" db="EMBL/GenBank/DDBJ databases">
        <title>The complete genome of Ornithobacterium rhinotracheale DSM 15997.</title>
        <authorList>
            <consortium name="US DOE Joint Genome Institute (JGI-PGF)"/>
            <person name="Lucas S."/>
            <person name="Copeland A."/>
            <person name="Lapidus A."/>
            <person name="Goodwin L."/>
            <person name="Pitluck S."/>
            <person name="Peters L."/>
            <person name="Mikhailova N."/>
            <person name="Teshima H."/>
            <person name="Kyrpides N."/>
            <person name="Mavromatis K."/>
            <person name="Pagani I."/>
            <person name="Ivanova N."/>
            <person name="Ovchinnikova G."/>
            <person name="Zeytun A."/>
            <person name="Detter J.C."/>
            <person name="Han C."/>
            <person name="Land M."/>
            <person name="Hauser L."/>
            <person name="Markowitz V."/>
            <person name="Cheng J.-F."/>
            <person name="Hugenholtz P."/>
            <person name="Woyke T."/>
            <person name="Wu D."/>
            <person name="Lang E."/>
            <person name="Kopitz M."/>
            <person name="Brambilla E."/>
            <person name="Klenk H.-P."/>
            <person name="Eisen J.A."/>
        </authorList>
    </citation>
    <scope>NUCLEOTIDE SEQUENCE [LARGE SCALE GENOMIC DNA]</scope>
    <source>
        <strain evidence="8">ATCC 51463 / DSM 15997 / CCUG 23171 / LMG 9086</strain>
    </source>
</reference>
<evidence type="ECO:0000256" key="3">
    <source>
        <dbReference type="ARBA" id="ARBA00022807"/>
    </source>
</evidence>
<evidence type="ECO:0000256" key="2">
    <source>
        <dbReference type="ARBA" id="ARBA00022801"/>
    </source>
</evidence>
<evidence type="ECO:0000256" key="6">
    <source>
        <dbReference type="SAM" id="SignalP"/>
    </source>
</evidence>
<name>I4A0M3_ORNRL</name>
<feature type="active site" evidence="5">
    <location>
        <position position="346"/>
    </location>
</feature>
<dbReference type="Gene3D" id="3.90.70.10">
    <property type="entry name" value="Cysteine proteinases"/>
    <property type="match status" value="1"/>
</dbReference>
<dbReference type="KEGG" id="orh:Ornrh_1332"/>
<feature type="signal peptide" evidence="6">
    <location>
        <begin position="1"/>
        <end position="18"/>
    </location>
</feature>
<dbReference type="SUPFAM" id="SSF54001">
    <property type="entry name" value="Cysteine proteinases"/>
    <property type="match status" value="1"/>
</dbReference>
<dbReference type="PIRSF" id="PIRSF005700">
    <property type="entry name" value="PepC"/>
    <property type="match status" value="1"/>
</dbReference>
<dbReference type="InterPro" id="IPR000169">
    <property type="entry name" value="Pept_cys_AS"/>
</dbReference>
<evidence type="ECO:0000256" key="5">
    <source>
        <dbReference type="PIRSR" id="PIRSR005700-1"/>
    </source>
</evidence>
<comment type="similarity">
    <text evidence="4">Belongs to the peptidase C1 family.</text>
</comment>
<proteinExistence type="inferred from homology"/>
<organism evidence="7 8">
    <name type="scientific">Ornithobacterium rhinotracheale (strain ATCC 51463 / DSM 15997 / CCUG 23171 / CIP 104009 / LMG 9086)</name>
    <dbReference type="NCBI Taxonomy" id="867902"/>
    <lineage>
        <taxon>Bacteria</taxon>
        <taxon>Pseudomonadati</taxon>
        <taxon>Bacteroidota</taxon>
        <taxon>Flavobacteriia</taxon>
        <taxon>Flavobacteriales</taxon>
        <taxon>Weeksellaceae</taxon>
        <taxon>Ornithobacterium</taxon>
    </lineage>
</organism>
<dbReference type="GO" id="GO:0043418">
    <property type="term" value="P:homocysteine catabolic process"/>
    <property type="evidence" value="ECO:0007669"/>
    <property type="project" value="TreeGrafter"/>
</dbReference>
<evidence type="ECO:0000313" key="7">
    <source>
        <dbReference type="EMBL" id="AFL97507.1"/>
    </source>
</evidence>
<keyword evidence="1 4" id="KW-0645">Protease</keyword>
<feature type="chain" id="PRO_5003684673" description="Aminopeptidase" evidence="6">
    <location>
        <begin position="19"/>
        <end position="386"/>
    </location>
</feature>
<dbReference type="GO" id="GO:0005737">
    <property type="term" value="C:cytoplasm"/>
    <property type="evidence" value="ECO:0007669"/>
    <property type="project" value="TreeGrafter"/>
</dbReference>
<dbReference type="eggNOG" id="COG3579">
    <property type="taxonomic scope" value="Bacteria"/>
</dbReference>
<dbReference type="STRING" id="867902.Ornrh_1332"/>